<proteinExistence type="predicted"/>
<keyword evidence="3" id="KW-1185">Reference proteome</keyword>
<feature type="domain" description="VOC" evidence="1">
    <location>
        <begin position="4"/>
        <end position="116"/>
    </location>
</feature>
<dbReference type="Pfam" id="PF00903">
    <property type="entry name" value="Glyoxalase"/>
    <property type="match status" value="1"/>
</dbReference>
<organism evidence="2 3">
    <name type="scientific">Paraburkholderia phenazinium</name>
    <dbReference type="NCBI Taxonomy" id="60549"/>
    <lineage>
        <taxon>Bacteria</taxon>
        <taxon>Pseudomonadati</taxon>
        <taxon>Pseudomonadota</taxon>
        <taxon>Betaproteobacteria</taxon>
        <taxon>Burkholderiales</taxon>
        <taxon>Burkholderiaceae</taxon>
        <taxon>Paraburkholderia</taxon>
    </lineage>
</organism>
<dbReference type="Gene3D" id="3.10.180.10">
    <property type="entry name" value="2,3-Dihydroxybiphenyl 1,2-Dioxygenase, domain 1"/>
    <property type="match status" value="1"/>
</dbReference>
<dbReference type="EMBL" id="FSRU01000001">
    <property type="protein sequence ID" value="SIO37154.1"/>
    <property type="molecule type" value="Genomic_DNA"/>
</dbReference>
<evidence type="ECO:0000313" key="2">
    <source>
        <dbReference type="EMBL" id="SIO37154.1"/>
    </source>
</evidence>
<dbReference type="InterPro" id="IPR029068">
    <property type="entry name" value="Glyas_Bleomycin-R_OHBP_Dase"/>
</dbReference>
<accession>A0A1N6IYI7</accession>
<dbReference type="CDD" id="cd06587">
    <property type="entry name" value="VOC"/>
    <property type="match status" value="1"/>
</dbReference>
<name>A0A1N6IYI7_9BURK</name>
<dbReference type="InterPro" id="IPR004360">
    <property type="entry name" value="Glyas_Fos-R_dOase_dom"/>
</dbReference>
<dbReference type="InterPro" id="IPR037523">
    <property type="entry name" value="VOC_core"/>
</dbReference>
<dbReference type="RefSeq" id="WP_074296044.1">
    <property type="nucleotide sequence ID" value="NZ_FSRU01000001.1"/>
</dbReference>
<gene>
    <name evidence="2" type="ORF">SAMN05444165_2620</name>
</gene>
<reference evidence="2 3" key="1">
    <citation type="submission" date="2016-11" db="EMBL/GenBank/DDBJ databases">
        <authorList>
            <person name="Jaros S."/>
            <person name="Januszkiewicz K."/>
            <person name="Wedrychowicz H."/>
        </authorList>
    </citation>
    <scope>NUCLEOTIDE SEQUENCE [LARGE SCALE GENOMIC DNA]</scope>
    <source>
        <strain evidence="2 3">GAS95</strain>
    </source>
</reference>
<dbReference type="Proteomes" id="UP000185151">
    <property type="component" value="Unassembled WGS sequence"/>
</dbReference>
<dbReference type="AlphaFoldDB" id="A0A1N6IYI7"/>
<evidence type="ECO:0000313" key="3">
    <source>
        <dbReference type="Proteomes" id="UP000185151"/>
    </source>
</evidence>
<evidence type="ECO:0000259" key="1">
    <source>
        <dbReference type="PROSITE" id="PS51819"/>
    </source>
</evidence>
<dbReference type="SUPFAM" id="SSF54593">
    <property type="entry name" value="Glyoxalase/Bleomycin resistance protein/Dihydroxybiphenyl dioxygenase"/>
    <property type="match status" value="1"/>
</dbReference>
<dbReference type="GO" id="GO:0051213">
    <property type="term" value="F:dioxygenase activity"/>
    <property type="evidence" value="ECO:0007669"/>
    <property type="project" value="UniProtKB-KW"/>
</dbReference>
<dbReference type="OrthoDB" id="4762357at2"/>
<keyword evidence="2" id="KW-0560">Oxidoreductase</keyword>
<dbReference type="PROSITE" id="PS51819">
    <property type="entry name" value="VOC"/>
    <property type="match status" value="1"/>
</dbReference>
<sequence length="122" mass="13304">MRPSLNRIVLYAKDVQATCAFYERHFEFECEFDANGRIAELVSPHGGAIIMVHQAGKGLKAGQASVKLVFDVEDVEGFKTHCAKQGLEFGTSHQADGYSFANAKDPAGNPISISSRRFAIGR</sequence>
<keyword evidence="2" id="KW-0223">Dioxygenase</keyword>
<protein>
    <submittedName>
        <fullName evidence="2">Catechol 2,3-dioxygenase</fullName>
    </submittedName>
</protein>